<dbReference type="KEGG" id="sesp:BN6_33610"/>
<dbReference type="eggNOG" id="COG2070">
    <property type="taxonomic scope" value="Bacteria"/>
</dbReference>
<keyword evidence="3" id="KW-1185">Reference proteome</keyword>
<sequence>MAVKPMTRSTPPGSGTAGAVRAVRWLPSGHQPVFDRAGLTSLAHRTREELVVLDGGPDSSLGLAVGGRLETGSGDGYPVVGLLPPLYPERLGDPRFCAAHGTRFAYVAGEMANGIATVDLVVAVARAGMLGAFGAAGLPTRVVATAVDELSARLSGRANWAVNLIHSPTEPRAEEEIASLLLERRVPCVSASAYLDLTPAVVRCSVVGLRRDRTGEVVRARRVMAKLSRPEVAARFLAPAPRDLVRLLVDRGQVTEEEAELAACVPVADDVTVEADSGGHTDNRPMTALLPAVTAVRDAAVREYRYRSPVRIGAAGGLGTPEALAAAFAAGAAYVVTGSVNQCTIESGLSAEGKELLAHADIADTTMAPAADMFEMGVTLQVLRRGTLFASRAWLLRRAYDEHPSLEALPISMRDKLERVVFRTTVEDVWEQTRRYWLDRDPEQVVRAERDPGHRMALVFRWYLGQAGRWAITGERARRTDYQIWCGPAMGAFNRWAAGSFLDDPANRSAVQIARNLLEGAAVLTRVHQLRTCGLPLAPEASVFRPRPLA</sequence>
<dbReference type="PANTHER" id="PTHR32332:SF20">
    <property type="entry name" value="2-NITROPROPANE DIOXYGENASE-LIKE PROTEIN"/>
    <property type="match status" value="1"/>
</dbReference>
<dbReference type="HOGENOM" id="CLU_040029_0_0_11"/>
<dbReference type="InterPro" id="IPR049489">
    <property type="entry name" value="FabD-like_helical_ins"/>
</dbReference>
<evidence type="ECO:0000259" key="1">
    <source>
        <dbReference type="Pfam" id="PF21607"/>
    </source>
</evidence>
<dbReference type="AlphaFoldDB" id="K0K2A0"/>
<keyword evidence="2" id="KW-0560">Oxidoreductase</keyword>
<evidence type="ECO:0000313" key="2">
    <source>
        <dbReference type="EMBL" id="CCH30663.1"/>
    </source>
</evidence>
<dbReference type="Gene3D" id="3.20.20.70">
    <property type="entry name" value="Aldolase class I"/>
    <property type="match status" value="2"/>
</dbReference>
<dbReference type="Proteomes" id="UP000006281">
    <property type="component" value="Chromosome"/>
</dbReference>
<dbReference type="BioCyc" id="SESP1179773:BN6_RS16310-MONOMER"/>
<dbReference type="InterPro" id="IPR014179">
    <property type="entry name" value="PfaD-like_TIM-barrel"/>
</dbReference>
<dbReference type="Pfam" id="PF21607">
    <property type="entry name" value="FabD_helical_ins"/>
    <property type="match status" value="1"/>
</dbReference>
<gene>
    <name evidence="2" type="ordered locus">BN6_33610</name>
</gene>
<dbReference type="SUPFAM" id="SSF51412">
    <property type="entry name" value="Inosine monophosphate dehydrogenase (IMPDH)"/>
    <property type="match status" value="1"/>
</dbReference>
<proteinExistence type="predicted"/>
<name>K0K2A0_SACES</name>
<dbReference type="InterPro" id="IPR013785">
    <property type="entry name" value="Aldolase_TIM"/>
</dbReference>
<evidence type="ECO:0000313" key="3">
    <source>
        <dbReference type="Proteomes" id="UP000006281"/>
    </source>
</evidence>
<accession>K0K2A0</accession>
<dbReference type="STRING" id="1179773.BN6_33610"/>
<dbReference type="PATRIC" id="fig|1179773.3.peg.3363"/>
<protein>
    <submittedName>
        <fullName evidence="2">2-nitropropane dioxygenase (NPD)-like protein</fullName>
    </submittedName>
</protein>
<dbReference type="EMBL" id="HE804045">
    <property type="protein sequence ID" value="CCH30663.1"/>
    <property type="molecule type" value="Genomic_DNA"/>
</dbReference>
<dbReference type="PANTHER" id="PTHR32332">
    <property type="entry name" value="2-NITROPROPANE DIOXYGENASE"/>
    <property type="match status" value="1"/>
</dbReference>
<organism evidence="2 3">
    <name type="scientific">Saccharothrix espanaensis (strain ATCC 51144 / DSM 44229 / JCM 9112 / NBRC 15066 / NRRL 15764)</name>
    <dbReference type="NCBI Taxonomy" id="1179773"/>
    <lineage>
        <taxon>Bacteria</taxon>
        <taxon>Bacillati</taxon>
        <taxon>Actinomycetota</taxon>
        <taxon>Actinomycetes</taxon>
        <taxon>Pseudonocardiales</taxon>
        <taxon>Pseudonocardiaceae</taxon>
        <taxon>Saccharothrix</taxon>
    </lineage>
</organism>
<dbReference type="GO" id="GO:0051213">
    <property type="term" value="F:dioxygenase activity"/>
    <property type="evidence" value="ECO:0007669"/>
    <property type="project" value="UniProtKB-KW"/>
</dbReference>
<feature type="domain" description="[Acyl-carrier-protein] S-malonyltransferase-like inserted helical" evidence="1">
    <location>
        <begin position="403"/>
        <end position="482"/>
    </location>
</feature>
<keyword evidence="2" id="KW-0223">Dioxygenase</keyword>
<dbReference type="NCBIfam" id="TIGR02814">
    <property type="entry name" value="pfaD_fam"/>
    <property type="match status" value="1"/>
</dbReference>
<reference evidence="2 3" key="1">
    <citation type="journal article" date="2012" name="BMC Genomics">
        <title>Complete genome sequence of Saccharothrix espanaensis DSM 44229T and comparison to the other completely sequenced Pseudonocardiaceae.</title>
        <authorList>
            <person name="Strobel T."/>
            <person name="Al-Dilaimi A."/>
            <person name="Blom J."/>
            <person name="Gessner A."/>
            <person name="Kalinowski J."/>
            <person name="Luzhetska M."/>
            <person name="Puhler A."/>
            <person name="Szczepanowski R."/>
            <person name="Bechthold A."/>
            <person name="Ruckert C."/>
        </authorList>
    </citation>
    <scope>NUCLEOTIDE SEQUENCE [LARGE SCALE GENOMIC DNA]</scope>
    <source>
        <strain evidence="3">ATCC 51144 / DSM 44229 / JCM 9112 / NBRC 15066 / NRRL 15764</strain>
    </source>
</reference>